<dbReference type="SUPFAM" id="SSF53756">
    <property type="entry name" value="UDP-Glycosyltransferase/glycogen phosphorylase"/>
    <property type="match status" value="1"/>
</dbReference>
<dbReference type="RefSeq" id="WP_161002611.1">
    <property type="nucleotide sequence ID" value="NZ_WEZQ01000001.1"/>
</dbReference>
<keyword evidence="1" id="KW-0328">Glycosyltransferase</keyword>
<dbReference type="EMBL" id="WEZQ01000001">
    <property type="protein sequence ID" value="MYV15981.1"/>
    <property type="molecule type" value="Genomic_DNA"/>
</dbReference>
<dbReference type="OrthoDB" id="570545at2"/>
<evidence type="ECO:0000256" key="1">
    <source>
        <dbReference type="ARBA" id="ARBA00022676"/>
    </source>
</evidence>
<sequence>MIYFVNEYLMALNSGIEHAEIKRLQLFKHQGASAKLVTRNFDQMLYANKQRFGIEDDQIVNMYDYFQGIEDLKPVGKNEPKIESLNLAADYNVDPGADVSHVYDGDKLVMNVHFAPGTIGQLYSVDAFDRTGKKVQTELWDFRGFKTRDQFFSDAGELISQVTYAPDGKRVIEEYFSHDKDGHNFLSLLQLLDYKGQDLFFDSYDELFTFFLDELNRRDGEGSTFVADRPGAAYDAMLSMTTKVGRFITLPTTHTIDPKDQVYANLSGIYANPIVNQIDKLSGIIVATDEQKADLTRWMGGEAQVKAPISVVPFSVVNDEQAHAKRVRLPQRTAHKVIVVGRLTKERHTEDVVKAFVTVKKHIADATLDIYGYGDQEKPLTEQIKKAELTDSVTLKGYHPDLDEAYDGAQVYVNATESDNEPLALAEALAHGVPSVVYNVHYGPSDMIDEGKNGYLVADNDVVGLANAIQRVMKDDQVWEAMSRNAYDSITPRTESIVFAKWKRALHIKH</sequence>
<proteinExistence type="predicted"/>
<reference evidence="4 5" key="1">
    <citation type="journal article" date="2019" name="Appl. Environ. Microbiol.">
        <title>Genetic determinants of hydroxycinnamic acid metabolism in heterofermentative lactobacilli.</title>
        <authorList>
            <person name="Gaur G."/>
            <person name="Oh J.H."/>
            <person name="Filannino P."/>
            <person name="Gobbetti M."/>
            <person name="van Pijkeren J.P."/>
            <person name="Ganzle M.G."/>
        </authorList>
    </citation>
    <scope>NUCLEOTIDE SEQUENCE [LARGE SCALE GENOMIC DNA]</scope>
    <source>
        <strain evidence="4 5">C5</strain>
    </source>
</reference>
<dbReference type="Proteomes" id="UP000449209">
    <property type="component" value="Unassembled WGS sequence"/>
</dbReference>
<protein>
    <submittedName>
        <fullName evidence="4">Glycosyltransferase</fullName>
    </submittedName>
</protein>
<comment type="caution">
    <text evidence="4">The sequence shown here is derived from an EMBL/GenBank/DDBJ whole genome shotgun (WGS) entry which is preliminary data.</text>
</comment>
<evidence type="ECO:0000313" key="4">
    <source>
        <dbReference type="EMBL" id="MYV15981.1"/>
    </source>
</evidence>
<feature type="domain" description="Glycosyl transferase family 1" evidence="3">
    <location>
        <begin position="332"/>
        <end position="487"/>
    </location>
</feature>
<keyword evidence="2 4" id="KW-0808">Transferase</keyword>
<evidence type="ECO:0000256" key="2">
    <source>
        <dbReference type="ARBA" id="ARBA00022679"/>
    </source>
</evidence>
<dbReference type="PANTHER" id="PTHR12526:SF629">
    <property type="entry name" value="TEICHURONIC ACID BIOSYNTHESIS GLYCOSYLTRANSFERASE TUAH-RELATED"/>
    <property type="match status" value="1"/>
</dbReference>
<evidence type="ECO:0000259" key="3">
    <source>
        <dbReference type="Pfam" id="PF00534"/>
    </source>
</evidence>
<name>A0A6N9HZ18_9LACO</name>
<dbReference type="Pfam" id="PF00534">
    <property type="entry name" value="Glycos_transf_1"/>
    <property type="match status" value="1"/>
</dbReference>
<dbReference type="Gene3D" id="3.40.50.2000">
    <property type="entry name" value="Glycogen Phosphorylase B"/>
    <property type="match status" value="3"/>
</dbReference>
<dbReference type="GO" id="GO:0016757">
    <property type="term" value="F:glycosyltransferase activity"/>
    <property type="evidence" value="ECO:0007669"/>
    <property type="project" value="UniProtKB-KW"/>
</dbReference>
<dbReference type="InterPro" id="IPR001296">
    <property type="entry name" value="Glyco_trans_1"/>
</dbReference>
<dbReference type="AlphaFoldDB" id="A0A6N9HZ18"/>
<gene>
    <name evidence="4" type="ORF">GB993_00350</name>
</gene>
<evidence type="ECO:0000313" key="5">
    <source>
        <dbReference type="Proteomes" id="UP000449209"/>
    </source>
</evidence>
<dbReference type="PANTHER" id="PTHR12526">
    <property type="entry name" value="GLYCOSYLTRANSFERASE"/>
    <property type="match status" value="1"/>
</dbReference>
<organism evidence="4 5">
    <name type="scientific">Furfurilactobacillus milii</name>
    <dbReference type="NCBI Taxonomy" id="2888272"/>
    <lineage>
        <taxon>Bacteria</taxon>
        <taxon>Bacillati</taxon>
        <taxon>Bacillota</taxon>
        <taxon>Bacilli</taxon>
        <taxon>Lactobacillales</taxon>
        <taxon>Lactobacillaceae</taxon>
        <taxon>Furfurilactobacillus</taxon>
    </lineage>
</organism>
<accession>A0A6N9HZ18</accession>